<evidence type="ECO:0000313" key="3">
    <source>
        <dbReference type="Proteomes" id="UP000298493"/>
    </source>
</evidence>
<organism evidence="2 3">
    <name type="scientific">Venturia nashicola</name>
    <dbReference type="NCBI Taxonomy" id="86259"/>
    <lineage>
        <taxon>Eukaryota</taxon>
        <taxon>Fungi</taxon>
        <taxon>Dikarya</taxon>
        <taxon>Ascomycota</taxon>
        <taxon>Pezizomycotina</taxon>
        <taxon>Dothideomycetes</taxon>
        <taxon>Pleosporomycetidae</taxon>
        <taxon>Venturiales</taxon>
        <taxon>Venturiaceae</taxon>
        <taxon>Venturia</taxon>
    </lineage>
</organism>
<accession>A0A4Z1P3E8</accession>
<dbReference type="AlphaFoldDB" id="A0A4Z1P3E8"/>
<name>A0A4Z1P3E8_9PEZI</name>
<reference evidence="2 3" key="1">
    <citation type="submission" date="2019-04" db="EMBL/GenBank/DDBJ databases">
        <title>High contiguity whole genome sequence and gene annotation resource for two Venturia nashicola isolates.</title>
        <authorList>
            <person name="Prokchorchik M."/>
            <person name="Won K."/>
            <person name="Lee Y."/>
            <person name="Choi E.D."/>
            <person name="Segonzac C."/>
            <person name="Sohn K.H."/>
        </authorList>
    </citation>
    <scope>NUCLEOTIDE SEQUENCE [LARGE SCALE GENOMIC DNA]</scope>
    <source>
        <strain evidence="2 3">PRI2</strain>
    </source>
</reference>
<feature type="compositionally biased region" description="Pro residues" evidence="1">
    <location>
        <begin position="82"/>
        <end position="91"/>
    </location>
</feature>
<feature type="compositionally biased region" description="Acidic residues" evidence="1">
    <location>
        <begin position="101"/>
        <end position="119"/>
    </location>
</feature>
<dbReference type="Proteomes" id="UP000298493">
    <property type="component" value="Unassembled WGS sequence"/>
</dbReference>
<feature type="region of interest" description="Disordered" evidence="1">
    <location>
        <begin position="70"/>
        <end position="119"/>
    </location>
</feature>
<sequence length="119" mass="12362">MAPLESFPPAIELPVAVFGNAGVIVNDVSEPSVPVATTTVGWGRTTPLDVIMAGIGSRPGSEGLAIGEFPDWGSGCALGLEPAPPPPPAPEPEPETKPEFEEPDEPDELDELDEPEPEP</sequence>
<comment type="caution">
    <text evidence="2">The sequence shown here is derived from an EMBL/GenBank/DDBJ whole genome shotgun (WGS) entry which is preliminary data.</text>
</comment>
<dbReference type="EMBL" id="SNSC02000008">
    <property type="protein sequence ID" value="TID21988.1"/>
    <property type="molecule type" value="Genomic_DNA"/>
</dbReference>
<protein>
    <submittedName>
        <fullName evidence="2">Uncharacterized protein</fullName>
    </submittedName>
</protein>
<gene>
    <name evidence="2" type="ORF">E6O75_ATG10781</name>
</gene>
<proteinExistence type="predicted"/>
<evidence type="ECO:0000313" key="2">
    <source>
        <dbReference type="EMBL" id="TID21988.1"/>
    </source>
</evidence>
<evidence type="ECO:0000256" key="1">
    <source>
        <dbReference type="SAM" id="MobiDB-lite"/>
    </source>
</evidence>
<keyword evidence="3" id="KW-1185">Reference proteome</keyword>